<keyword evidence="5" id="KW-0349">Heme</keyword>
<evidence type="ECO:0000256" key="4">
    <source>
        <dbReference type="ARBA" id="ARBA00022475"/>
    </source>
</evidence>
<sequence>MQMIHKLKRETVLYLIIAIFIGAIVGVGTFTFGYAKGASYLRSDSQSCANCHVMQGHFDAWVKSSHGKFAACNDCHSPHDSAASAYYCKARNGFFHSLAFTTGNYEENLRITDYNRRITEQACRNCHADLVHQIDIRAVGELKQSAVENLESNSCIRCHSTVGHDT</sequence>
<dbReference type="GO" id="GO:0046872">
    <property type="term" value="F:metal ion binding"/>
    <property type="evidence" value="ECO:0007669"/>
    <property type="project" value="UniProtKB-KW"/>
</dbReference>
<comment type="subcellular location">
    <subcellularLocation>
        <location evidence="1">Cell membrane</location>
    </subcellularLocation>
</comment>
<dbReference type="Gene3D" id="1.10.3820.10">
    <property type="entry name" value="Di-heme elbow motif domain"/>
    <property type="match status" value="1"/>
</dbReference>
<dbReference type="GO" id="GO:0009061">
    <property type="term" value="P:anaerobic respiration"/>
    <property type="evidence" value="ECO:0007669"/>
    <property type="project" value="TreeGrafter"/>
</dbReference>
<evidence type="ECO:0000256" key="7">
    <source>
        <dbReference type="ARBA" id="ARBA00022723"/>
    </source>
</evidence>
<evidence type="ECO:0000256" key="1">
    <source>
        <dbReference type="ARBA" id="ARBA00004236"/>
    </source>
</evidence>
<keyword evidence="7" id="KW-0479">Metal-binding</keyword>
<reference evidence="14 15" key="1">
    <citation type="journal article" date="2018" name="Nat. Biotechnol.">
        <title>A standardized bacterial taxonomy based on genome phylogeny substantially revises the tree of life.</title>
        <authorList>
            <person name="Parks D.H."/>
            <person name="Chuvochina M."/>
            <person name="Waite D.W."/>
            <person name="Rinke C."/>
            <person name="Skarshewski A."/>
            <person name="Chaumeil P.A."/>
            <person name="Hugenholtz P."/>
        </authorList>
    </citation>
    <scope>NUCLEOTIDE SEQUENCE [LARGE SCALE GENOMIC DNA]</scope>
    <source>
        <strain evidence="14">UBA9375</strain>
    </source>
</reference>
<dbReference type="GO" id="GO:0022900">
    <property type="term" value="P:electron transport chain"/>
    <property type="evidence" value="ECO:0007669"/>
    <property type="project" value="InterPro"/>
</dbReference>
<name>A0A3D3R451_9PLAN</name>
<keyword evidence="8" id="KW-0249">Electron transport</keyword>
<dbReference type="InterPro" id="IPR005126">
    <property type="entry name" value="NapC/NirT_cyt_c_N"/>
</dbReference>
<organism evidence="14 15">
    <name type="scientific">Gimesia maris</name>
    <dbReference type="NCBI Taxonomy" id="122"/>
    <lineage>
        <taxon>Bacteria</taxon>
        <taxon>Pseudomonadati</taxon>
        <taxon>Planctomycetota</taxon>
        <taxon>Planctomycetia</taxon>
        <taxon>Planctomycetales</taxon>
        <taxon>Planctomycetaceae</taxon>
        <taxon>Gimesia</taxon>
    </lineage>
</organism>
<keyword evidence="10" id="KW-0408">Iron</keyword>
<evidence type="ECO:0000256" key="5">
    <source>
        <dbReference type="ARBA" id="ARBA00022617"/>
    </source>
</evidence>
<feature type="domain" description="NapC/NirT cytochrome c N-terminal" evidence="13">
    <location>
        <begin position="13"/>
        <end position="165"/>
    </location>
</feature>
<dbReference type="EMBL" id="DQAY01000028">
    <property type="protein sequence ID" value="HCO22360.1"/>
    <property type="molecule type" value="Genomic_DNA"/>
</dbReference>
<dbReference type="PANTHER" id="PTHR30333">
    <property type="entry name" value="CYTOCHROME C-TYPE PROTEIN"/>
    <property type="match status" value="1"/>
</dbReference>
<evidence type="ECO:0000256" key="6">
    <source>
        <dbReference type="ARBA" id="ARBA00022692"/>
    </source>
</evidence>
<comment type="similarity">
    <text evidence="2">Belongs to the NapC/NirT/NrfH family.</text>
</comment>
<evidence type="ECO:0000256" key="3">
    <source>
        <dbReference type="ARBA" id="ARBA00022448"/>
    </source>
</evidence>
<dbReference type="Pfam" id="PF03264">
    <property type="entry name" value="Cytochrom_NNT"/>
    <property type="match status" value="1"/>
</dbReference>
<keyword evidence="9 12" id="KW-1133">Transmembrane helix</keyword>
<dbReference type="GO" id="GO:0009055">
    <property type="term" value="F:electron transfer activity"/>
    <property type="evidence" value="ECO:0007669"/>
    <property type="project" value="TreeGrafter"/>
</dbReference>
<evidence type="ECO:0000256" key="2">
    <source>
        <dbReference type="ARBA" id="ARBA00007395"/>
    </source>
</evidence>
<dbReference type="SUPFAM" id="SSF48695">
    <property type="entry name" value="Multiheme cytochromes"/>
    <property type="match status" value="1"/>
</dbReference>
<evidence type="ECO:0000259" key="13">
    <source>
        <dbReference type="Pfam" id="PF03264"/>
    </source>
</evidence>
<protein>
    <submittedName>
        <fullName evidence="14">Cytochrome c nitrite reductase small subunit</fullName>
    </submittedName>
</protein>
<dbReference type="AlphaFoldDB" id="A0A3D3R451"/>
<dbReference type="InterPro" id="IPR051174">
    <property type="entry name" value="Cytochrome_c-type_ET"/>
</dbReference>
<evidence type="ECO:0000313" key="15">
    <source>
        <dbReference type="Proteomes" id="UP000263642"/>
    </source>
</evidence>
<evidence type="ECO:0000256" key="10">
    <source>
        <dbReference type="ARBA" id="ARBA00023004"/>
    </source>
</evidence>
<feature type="transmembrane region" description="Helical" evidence="12">
    <location>
        <begin position="12"/>
        <end position="35"/>
    </location>
</feature>
<evidence type="ECO:0000256" key="8">
    <source>
        <dbReference type="ARBA" id="ARBA00022982"/>
    </source>
</evidence>
<evidence type="ECO:0000313" key="14">
    <source>
        <dbReference type="EMBL" id="HCO22360.1"/>
    </source>
</evidence>
<keyword evidence="11 12" id="KW-0472">Membrane</keyword>
<evidence type="ECO:0000256" key="12">
    <source>
        <dbReference type="SAM" id="Phobius"/>
    </source>
</evidence>
<comment type="caution">
    <text evidence="14">The sequence shown here is derived from an EMBL/GenBank/DDBJ whole genome shotgun (WGS) entry which is preliminary data.</text>
</comment>
<proteinExistence type="inferred from homology"/>
<dbReference type="NCBIfam" id="TIGR03153">
    <property type="entry name" value="cytochr_NrfH"/>
    <property type="match status" value="1"/>
</dbReference>
<accession>A0A3D3R451</accession>
<dbReference type="GO" id="GO:0005886">
    <property type="term" value="C:plasma membrane"/>
    <property type="evidence" value="ECO:0007669"/>
    <property type="project" value="UniProtKB-SubCell"/>
</dbReference>
<evidence type="ECO:0000256" key="11">
    <source>
        <dbReference type="ARBA" id="ARBA00023136"/>
    </source>
</evidence>
<dbReference type="Proteomes" id="UP000263642">
    <property type="component" value="Unassembled WGS sequence"/>
</dbReference>
<dbReference type="InterPro" id="IPR017571">
    <property type="entry name" value="NrfH"/>
</dbReference>
<keyword evidence="3" id="KW-0813">Transport</keyword>
<dbReference type="InterPro" id="IPR036280">
    <property type="entry name" value="Multihaem_cyt_sf"/>
</dbReference>
<dbReference type="PANTHER" id="PTHR30333:SF1">
    <property type="entry name" value="CYTOCHROME C-TYPE PROTEIN NAPC"/>
    <property type="match status" value="1"/>
</dbReference>
<evidence type="ECO:0000256" key="9">
    <source>
        <dbReference type="ARBA" id="ARBA00022989"/>
    </source>
</evidence>
<dbReference type="InterPro" id="IPR038266">
    <property type="entry name" value="NapC/NirT_cytc_sf"/>
</dbReference>
<keyword evidence="6 12" id="KW-0812">Transmembrane</keyword>
<gene>
    <name evidence="14" type="primary">nrfH</name>
    <name evidence="14" type="ORF">DIT97_04595</name>
</gene>
<keyword evidence="4" id="KW-1003">Cell membrane</keyword>